<comment type="caution">
    <text evidence="1">The sequence shown here is derived from an EMBL/GenBank/DDBJ whole genome shotgun (WGS) entry which is preliminary data.</text>
</comment>
<dbReference type="RefSeq" id="WP_034901098.1">
    <property type="nucleotide sequence ID" value="NZ_CP017057.1"/>
</dbReference>
<dbReference type="Proteomes" id="UP000027866">
    <property type="component" value="Unassembled WGS sequence"/>
</dbReference>
<dbReference type="KEGG" id="elq:Ga0102493_112741"/>
<reference evidence="1 2" key="1">
    <citation type="submission" date="2014-04" db="EMBL/GenBank/DDBJ databases">
        <title>A comprehensive comparison of genomes of Erythrobacter spp. Strains.</title>
        <authorList>
            <person name="Zheng Q."/>
        </authorList>
    </citation>
    <scope>NUCLEOTIDE SEQUENCE [LARGE SCALE GENOMIC DNA]</scope>
    <source>
        <strain evidence="1 2">DSM 8509</strain>
    </source>
</reference>
<evidence type="ECO:0000313" key="2">
    <source>
        <dbReference type="Proteomes" id="UP000027866"/>
    </source>
</evidence>
<evidence type="ECO:0000313" key="1">
    <source>
        <dbReference type="EMBL" id="KEO98769.1"/>
    </source>
</evidence>
<keyword evidence="2" id="KW-1185">Reference proteome</keyword>
<gene>
    <name evidence="1" type="ORF">EH32_06590</name>
</gene>
<dbReference type="PATRIC" id="fig|39960.10.peg.1837"/>
<proteinExistence type="predicted"/>
<organism evidence="1 2">
    <name type="scientific">Erythrobacter litoralis</name>
    <dbReference type="NCBI Taxonomy" id="39960"/>
    <lineage>
        <taxon>Bacteria</taxon>
        <taxon>Pseudomonadati</taxon>
        <taxon>Pseudomonadota</taxon>
        <taxon>Alphaproteobacteria</taxon>
        <taxon>Sphingomonadales</taxon>
        <taxon>Erythrobacteraceae</taxon>
        <taxon>Erythrobacter/Porphyrobacter group</taxon>
        <taxon>Erythrobacter</taxon>
    </lineage>
</organism>
<protein>
    <submittedName>
        <fullName evidence="1">Uncharacterized protein</fullName>
    </submittedName>
</protein>
<accession>A0A074MZB8</accession>
<dbReference type="AlphaFoldDB" id="A0A074MZB8"/>
<dbReference type="EMBL" id="JMIX01000003">
    <property type="protein sequence ID" value="KEO98769.1"/>
    <property type="molecule type" value="Genomic_DNA"/>
</dbReference>
<name>A0A074MZB8_9SPHN</name>
<sequence length="103" mass="10590">MSNGELLEIGLSEPQIAEWSARLRDIVREILAAEGHAPADCPFVGNAMSDHACASECGLAFLGRAGAGAGANPFPEGTRVVANLLEFFREAPAGTPPAASRAA</sequence>